<evidence type="ECO:0000259" key="7">
    <source>
        <dbReference type="Pfam" id="PF01055"/>
    </source>
</evidence>
<accession>A0A167FWI2</accession>
<gene>
    <name evidence="10" type="ORF">CALVIDRAFT_569519</name>
</gene>
<dbReference type="InterPro" id="IPR048395">
    <property type="entry name" value="Glyco_hydro_31_C"/>
</dbReference>
<evidence type="ECO:0000313" key="11">
    <source>
        <dbReference type="Proteomes" id="UP000076738"/>
    </source>
</evidence>
<dbReference type="NCBIfam" id="NF007940">
    <property type="entry name" value="PRK10658.1"/>
    <property type="match status" value="1"/>
</dbReference>
<evidence type="ECO:0000256" key="3">
    <source>
        <dbReference type="ARBA" id="ARBA00023295"/>
    </source>
</evidence>
<feature type="domain" description="Glycoside hydrolase family 31 N-terminal" evidence="8">
    <location>
        <begin position="55"/>
        <end position="242"/>
    </location>
</feature>
<dbReference type="InterPro" id="IPR050985">
    <property type="entry name" value="Alpha-glycosidase_related"/>
</dbReference>
<dbReference type="Gene3D" id="3.20.20.80">
    <property type="entry name" value="Glycosidases"/>
    <property type="match status" value="1"/>
</dbReference>
<dbReference type="SUPFAM" id="SSF51011">
    <property type="entry name" value="Glycosyl hydrolase domain"/>
    <property type="match status" value="1"/>
</dbReference>
<evidence type="ECO:0000256" key="6">
    <source>
        <dbReference type="RuleBase" id="RU361185"/>
    </source>
</evidence>
<evidence type="ECO:0000256" key="1">
    <source>
        <dbReference type="ARBA" id="ARBA00007806"/>
    </source>
</evidence>
<evidence type="ECO:0000256" key="5">
    <source>
        <dbReference type="ARBA" id="ARBA00066962"/>
    </source>
</evidence>
<dbReference type="InterPro" id="IPR000322">
    <property type="entry name" value="Glyco_hydro_31_TIM"/>
</dbReference>
<evidence type="ECO:0000259" key="9">
    <source>
        <dbReference type="Pfam" id="PF21365"/>
    </source>
</evidence>
<dbReference type="FunFam" id="3.20.20.80:FF:000053">
    <property type="entry name" value="Alpha-xylosidase YicI"/>
    <property type="match status" value="1"/>
</dbReference>
<dbReference type="Gene3D" id="2.60.40.1760">
    <property type="entry name" value="glycosyl hydrolase (family 31)"/>
    <property type="match status" value="1"/>
</dbReference>
<organism evidence="10 11">
    <name type="scientific">Calocera viscosa (strain TUFC12733)</name>
    <dbReference type="NCBI Taxonomy" id="1330018"/>
    <lineage>
        <taxon>Eukaryota</taxon>
        <taxon>Fungi</taxon>
        <taxon>Dikarya</taxon>
        <taxon>Basidiomycota</taxon>
        <taxon>Agaricomycotina</taxon>
        <taxon>Dacrymycetes</taxon>
        <taxon>Dacrymycetales</taxon>
        <taxon>Dacrymycetaceae</taxon>
        <taxon>Calocera</taxon>
    </lineage>
</organism>
<dbReference type="SUPFAM" id="SSF51445">
    <property type="entry name" value="(Trans)glycosidases"/>
    <property type="match status" value="1"/>
</dbReference>
<reference evidence="10 11" key="1">
    <citation type="journal article" date="2016" name="Mol. Biol. Evol.">
        <title>Comparative Genomics of Early-Diverging Mushroom-Forming Fungi Provides Insights into the Origins of Lignocellulose Decay Capabilities.</title>
        <authorList>
            <person name="Nagy L.G."/>
            <person name="Riley R."/>
            <person name="Tritt A."/>
            <person name="Adam C."/>
            <person name="Daum C."/>
            <person name="Floudas D."/>
            <person name="Sun H."/>
            <person name="Yadav J.S."/>
            <person name="Pangilinan J."/>
            <person name="Larsson K.H."/>
            <person name="Matsuura K."/>
            <person name="Barry K."/>
            <person name="Labutti K."/>
            <person name="Kuo R."/>
            <person name="Ohm R.A."/>
            <person name="Bhattacharya S.S."/>
            <person name="Shirouzu T."/>
            <person name="Yoshinaga Y."/>
            <person name="Martin F.M."/>
            <person name="Grigoriev I.V."/>
            <person name="Hibbett D.S."/>
        </authorList>
    </citation>
    <scope>NUCLEOTIDE SEQUENCE [LARGE SCALE GENOMIC DNA]</scope>
    <source>
        <strain evidence="10 11">TUFC12733</strain>
    </source>
</reference>
<feature type="domain" description="Glycosyl hydrolase family 31 C-terminal" evidence="9">
    <location>
        <begin position="644"/>
        <end position="731"/>
    </location>
</feature>
<comment type="catalytic activity">
    <reaction evidence="4">
        <text>Hydrolysis of terminal, non-reducing alpha-D-xylose residues with release of alpha-D-xylose.</text>
        <dbReference type="EC" id="3.2.1.177"/>
    </reaction>
</comment>
<evidence type="ECO:0000313" key="10">
    <source>
        <dbReference type="EMBL" id="KZO89920.1"/>
    </source>
</evidence>
<evidence type="ECO:0000256" key="4">
    <source>
        <dbReference type="ARBA" id="ARBA00052064"/>
    </source>
</evidence>
<keyword evidence="2 6" id="KW-0378">Hydrolase</keyword>
<dbReference type="STRING" id="1330018.A0A167FWI2"/>
<dbReference type="InterPro" id="IPR011013">
    <property type="entry name" value="Gal_mutarotase_sf_dom"/>
</dbReference>
<sequence length="817" mass="91558">MKFTDGLWHLRDGVKASWALNVQDVKTTEDSVSLVCATAPIRHRGDTLKGPVVNIKLTAPAEGIIGVKLTHFTGQAPGYPSFELFPDGTPPPSKAKITTSTDQIIFSSGPLTARVNKPAGSFSVDFLAPSPPGSDSAEPYLLTSALPKSQAMMDLPYKFTRDAASATSCLEWDTSSNPAPPPAPEYVRYMQAELQLSAGELVYGLGEQFRAFVKNGQQVTSWNRDGGTSSEQTYKSIPFYLVRPPFLPFPIPSSLPRAFTNRKYGVFVNHPGEVDFEVGSEKASRVGIAVRGEELEYYIIYGSEPKEILRRYTLLTGRPGLPPTWTFGLWLSTSFLTDYDQKTVSGFLKGMQERDCPVRVFHFDCFWMKQYQWCDFTFDPDFFPDPAGFLRDIKKQFNVKICLWINSYIGQQSPLFAEGVKGGYFIKRTNGEVWQWDLWQPGIAIVDFTNPKACEWYTSKLRKLLDMGVDCFKTDFGERIPHASVKFHDGSDPYRAHNYYAILYNQTVFNLLKEVKGEYEAVLFGRSASAGGQRFPVSWGGDPHSTYEAMAETMRGGLSFTLSGFAYWSHDIGGFEGHPPPEIYMRWMAFGLFSSHSRLHGSGSYRVPWNYGEEAAKVMAKFVEAKYRLVPYLYAQAINAHATGDPIMRATFLEYPEDKTTYHLDQQYMLGPSLLVAPVFGNDQYLHEYYLPAGRWTSFWDDAKVVEGPRWIKEKVAYDMIPVWVREGSVLVLGPKGKKVPDYDYLESGTVKVYDGPFEKVEVIIPRGKGKEVAATITVKRSHQGDIAVTSTGDDISALAGELVRNGKASELKLTDF</sequence>
<protein>
    <recommendedName>
        <fullName evidence="5">alpha-D-xyloside xylohydrolase</fullName>
        <ecNumber evidence="5">3.2.1.177</ecNumber>
    </recommendedName>
</protein>
<proteinExistence type="inferred from homology"/>
<dbReference type="SUPFAM" id="SSF74650">
    <property type="entry name" value="Galactose mutarotase-like"/>
    <property type="match status" value="1"/>
</dbReference>
<keyword evidence="3 6" id="KW-0326">Glycosidase</keyword>
<dbReference type="EMBL" id="KV417359">
    <property type="protein sequence ID" value="KZO89920.1"/>
    <property type="molecule type" value="Genomic_DNA"/>
</dbReference>
<dbReference type="EC" id="3.2.1.177" evidence="5"/>
<dbReference type="Gene3D" id="2.60.40.1180">
    <property type="entry name" value="Golgi alpha-mannosidase II"/>
    <property type="match status" value="2"/>
</dbReference>
<evidence type="ECO:0000256" key="2">
    <source>
        <dbReference type="ARBA" id="ARBA00022801"/>
    </source>
</evidence>
<dbReference type="Pfam" id="PF13802">
    <property type="entry name" value="Gal_mutarotas_2"/>
    <property type="match status" value="1"/>
</dbReference>
<dbReference type="CDD" id="cd14752">
    <property type="entry name" value="GH31_N"/>
    <property type="match status" value="1"/>
</dbReference>
<dbReference type="GO" id="GO:0005975">
    <property type="term" value="P:carbohydrate metabolic process"/>
    <property type="evidence" value="ECO:0007669"/>
    <property type="project" value="InterPro"/>
</dbReference>
<evidence type="ECO:0000259" key="8">
    <source>
        <dbReference type="Pfam" id="PF13802"/>
    </source>
</evidence>
<dbReference type="GO" id="GO:0061634">
    <property type="term" value="F:alpha-D-xyloside xylohydrolase"/>
    <property type="evidence" value="ECO:0007669"/>
    <property type="project" value="UniProtKB-EC"/>
</dbReference>
<dbReference type="InterPro" id="IPR013780">
    <property type="entry name" value="Glyco_hydro_b"/>
</dbReference>
<dbReference type="InterPro" id="IPR017853">
    <property type="entry name" value="GH"/>
</dbReference>
<keyword evidence="11" id="KW-1185">Reference proteome</keyword>
<dbReference type="Pfam" id="PF01055">
    <property type="entry name" value="Glyco_hydro_31_2nd"/>
    <property type="match status" value="1"/>
</dbReference>
<comment type="similarity">
    <text evidence="1 6">Belongs to the glycosyl hydrolase 31 family.</text>
</comment>
<dbReference type="InterPro" id="IPR025887">
    <property type="entry name" value="Glyco_hydro_31_N_dom"/>
</dbReference>
<dbReference type="PANTHER" id="PTHR43053">
    <property type="entry name" value="GLYCOSIDASE FAMILY 31"/>
    <property type="match status" value="1"/>
</dbReference>
<dbReference type="AlphaFoldDB" id="A0A167FWI2"/>
<feature type="domain" description="Glycoside hydrolase family 31 TIM barrel" evidence="7">
    <location>
        <begin position="319"/>
        <end position="635"/>
    </location>
</feature>
<dbReference type="OrthoDB" id="1334205at2759"/>
<dbReference type="PANTHER" id="PTHR43053:SF4">
    <property type="entry name" value="MYOGENESIS-REGULATING GLYCOSIDASE"/>
    <property type="match status" value="1"/>
</dbReference>
<dbReference type="Proteomes" id="UP000076738">
    <property type="component" value="Unassembled WGS sequence"/>
</dbReference>
<name>A0A167FWI2_CALVF</name>
<dbReference type="CDD" id="cd06593">
    <property type="entry name" value="GH31_xylosidase_YicI"/>
    <property type="match status" value="1"/>
</dbReference>
<dbReference type="Pfam" id="PF21365">
    <property type="entry name" value="Glyco_hydro_31_3rd"/>
    <property type="match status" value="1"/>
</dbReference>
<dbReference type="SUPFAM" id="SSF117125">
    <property type="entry name" value="Putative glucosidase YicI, C-terminal domain"/>
    <property type="match status" value="1"/>
</dbReference>
<dbReference type="GO" id="GO:0030246">
    <property type="term" value="F:carbohydrate binding"/>
    <property type="evidence" value="ECO:0007669"/>
    <property type="project" value="InterPro"/>
</dbReference>